<dbReference type="PANTHER" id="PTHR13754">
    <property type="entry name" value="METALLO-BETA-LACTAMASE SUPERFAMILY PROTEIN"/>
    <property type="match status" value="1"/>
</dbReference>
<dbReference type="SMART" id="SM00849">
    <property type="entry name" value="Lactamase_B"/>
    <property type="match status" value="1"/>
</dbReference>
<proteinExistence type="predicted"/>
<feature type="domain" description="Metallo-beta-lactamase" evidence="1">
    <location>
        <begin position="22"/>
        <end position="240"/>
    </location>
</feature>
<dbReference type="InterPro" id="IPR036866">
    <property type="entry name" value="RibonucZ/Hydroxyglut_hydro"/>
</dbReference>
<dbReference type="InterPro" id="IPR041712">
    <property type="entry name" value="DHPS-like_MBL-fold"/>
</dbReference>
<keyword evidence="3" id="KW-1185">Reference proteome</keyword>
<dbReference type="CDD" id="cd07713">
    <property type="entry name" value="DHPS-like_MBL-fold"/>
    <property type="match status" value="1"/>
</dbReference>
<evidence type="ECO:0000313" key="2">
    <source>
        <dbReference type="EMBL" id="MCW7753188.1"/>
    </source>
</evidence>
<dbReference type="RefSeq" id="WP_265424045.1">
    <property type="nucleotide sequence ID" value="NZ_JAPFPW010000003.1"/>
</dbReference>
<comment type="caution">
    <text evidence="2">The sequence shown here is derived from an EMBL/GenBank/DDBJ whole genome shotgun (WGS) entry which is preliminary data.</text>
</comment>
<dbReference type="PANTHER" id="PTHR13754:SF13">
    <property type="entry name" value="METALLO-BETA-LACTAMASE SUPERFAMILY PROTEIN (AFU_ORTHOLOGUE AFUA_3G07630)"/>
    <property type="match status" value="1"/>
</dbReference>
<evidence type="ECO:0000313" key="3">
    <source>
        <dbReference type="Proteomes" id="UP001209681"/>
    </source>
</evidence>
<dbReference type="InterPro" id="IPR052926">
    <property type="entry name" value="Metallo-beta-lactamase_dom"/>
</dbReference>
<protein>
    <submittedName>
        <fullName evidence="2">MBL fold metallo-hydrolase</fullName>
    </submittedName>
</protein>
<name>A0ABT3N6V0_9BACT</name>
<dbReference type="EMBL" id="JAPFPW010000003">
    <property type="protein sequence ID" value="MCW7753188.1"/>
    <property type="molecule type" value="Genomic_DNA"/>
</dbReference>
<dbReference type="Proteomes" id="UP001209681">
    <property type="component" value="Unassembled WGS sequence"/>
</dbReference>
<evidence type="ECO:0000259" key="1">
    <source>
        <dbReference type="SMART" id="SM00849"/>
    </source>
</evidence>
<reference evidence="2 3" key="1">
    <citation type="submission" date="2022-11" db="EMBL/GenBank/DDBJ databases">
        <title>Desulfobotulus tamanensis H1 sp. nov. - anaerobic, alkaliphilic, sulphate reducing bacterium isolated from terrestrial mud volcano.</title>
        <authorList>
            <person name="Frolova A."/>
            <person name="Merkel A.Y."/>
            <person name="Slobodkin A.I."/>
        </authorList>
    </citation>
    <scope>NUCLEOTIDE SEQUENCE [LARGE SCALE GENOMIC DNA]</scope>
    <source>
        <strain evidence="2 3">H1</strain>
    </source>
</reference>
<dbReference type="Gene3D" id="3.60.15.10">
    <property type="entry name" value="Ribonuclease Z/Hydroxyacylglutathione hydrolase-like"/>
    <property type="match status" value="1"/>
</dbReference>
<dbReference type="Pfam" id="PF00753">
    <property type="entry name" value="Lactamase_B"/>
    <property type="match status" value="1"/>
</dbReference>
<dbReference type="InterPro" id="IPR001279">
    <property type="entry name" value="Metallo-B-lactamas"/>
</dbReference>
<organism evidence="2 3">
    <name type="scientific">Desulfobotulus pelophilus</name>
    <dbReference type="NCBI Taxonomy" id="2823377"/>
    <lineage>
        <taxon>Bacteria</taxon>
        <taxon>Pseudomonadati</taxon>
        <taxon>Thermodesulfobacteriota</taxon>
        <taxon>Desulfobacteria</taxon>
        <taxon>Desulfobacterales</taxon>
        <taxon>Desulfobacteraceae</taxon>
        <taxon>Desulfobotulus</taxon>
    </lineage>
</organism>
<accession>A0ABT3N6V0</accession>
<gene>
    <name evidence="2" type="ORF">OOT00_04215</name>
</gene>
<dbReference type="SUPFAM" id="SSF56281">
    <property type="entry name" value="Metallo-hydrolase/oxidoreductase"/>
    <property type="match status" value="1"/>
</dbReference>
<sequence length="277" mass="29897">MTRITLLAENTTATGAALMGEHGLSFLMETPETSILFDTGQGMVLGANARTLGKDLSRVETIVLSHGHYDHTGGLVFFEAGEKNKRLVAHPAAFAPKWAGRGPGQLIPIGCPFTEEEIRNRGFLIETSTISLPLSTGIRTTGEIPMVTDWERVESYFFAGEPAQPDSMPDDMGLILESAMGTVLILGCTHRGIINTLTHVAGITGSRHFHAILGGLHLGQADEKRLNQVSSGLKDFSFDHMMIGHCTGIHAYGHLRRVFGERVTSLSVGSSWTFPGN</sequence>